<dbReference type="OrthoDB" id="3239511at2759"/>
<dbReference type="EMBL" id="KN831948">
    <property type="protein sequence ID" value="KIO11989.1"/>
    <property type="molecule type" value="Genomic_DNA"/>
</dbReference>
<proteinExistence type="predicted"/>
<evidence type="ECO:0000313" key="2">
    <source>
        <dbReference type="Proteomes" id="UP000054217"/>
    </source>
</evidence>
<reference evidence="1 2" key="1">
    <citation type="submission" date="2014-04" db="EMBL/GenBank/DDBJ databases">
        <authorList>
            <consortium name="DOE Joint Genome Institute"/>
            <person name="Kuo A."/>
            <person name="Kohler A."/>
            <person name="Costa M.D."/>
            <person name="Nagy L.G."/>
            <person name="Floudas D."/>
            <person name="Copeland A."/>
            <person name="Barry K.W."/>
            <person name="Cichocki N."/>
            <person name="Veneault-Fourrey C."/>
            <person name="LaButti K."/>
            <person name="Lindquist E.A."/>
            <person name="Lipzen A."/>
            <person name="Lundell T."/>
            <person name="Morin E."/>
            <person name="Murat C."/>
            <person name="Sun H."/>
            <person name="Tunlid A."/>
            <person name="Henrissat B."/>
            <person name="Grigoriev I.V."/>
            <person name="Hibbett D.S."/>
            <person name="Martin F."/>
            <person name="Nordberg H.P."/>
            <person name="Cantor M.N."/>
            <person name="Hua S.X."/>
        </authorList>
    </citation>
    <scope>NUCLEOTIDE SEQUENCE [LARGE SCALE GENOMIC DNA]</scope>
    <source>
        <strain evidence="1 2">Marx 270</strain>
    </source>
</reference>
<accession>A0A0C3PTF0</accession>
<dbReference type="InParanoid" id="A0A0C3PTF0"/>
<feature type="non-terminal residue" evidence="1">
    <location>
        <position position="1"/>
    </location>
</feature>
<reference evidence="2" key="2">
    <citation type="submission" date="2015-01" db="EMBL/GenBank/DDBJ databases">
        <title>Evolutionary Origins and Diversification of the Mycorrhizal Mutualists.</title>
        <authorList>
            <consortium name="DOE Joint Genome Institute"/>
            <consortium name="Mycorrhizal Genomics Consortium"/>
            <person name="Kohler A."/>
            <person name="Kuo A."/>
            <person name="Nagy L.G."/>
            <person name="Floudas D."/>
            <person name="Copeland A."/>
            <person name="Barry K.W."/>
            <person name="Cichocki N."/>
            <person name="Veneault-Fourrey C."/>
            <person name="LaButti K."/>
            <person name="Lindquist E.A."/>
            <person name="Lipzen A."/>
            <person name="Lundell T."/>
            <person name="Morin E."/>
            <person name="Murat C."/>
            <person name="Riley R."/>
            <person name="Ohm R."/>
            <person name="Sun H."/>
            <person name="Tunlid A."/>
            <person name="Henrissat B."/>
            <person name="Grigoriev I.V."/>
            <person name="Hibbett D.S."/>
            <person name="Martin F."/>
        </authorList>
    </citation>
    <scope>NUCLEOTIDE SEQUENCE [LARGE SCALE GENOMIC DNA]</scope>
    <source>
        <strain evidence="2">Marx 270</strain>
    </source>
</reference>
<evidence type="ECO:0000313" key="1">
    <source>
        <dbReference type="EMBL" id="KIO11989.1"/>
    </source>
</evidence>
<name>A0A0C3PTF0_PISTI</name>
<organism evidence="1 2">
    <name type="scientific">Pisolithus tinctorius Marx 270</name>
    <dbReference type="NCBI Taxonomy" id="870435"/>
    <lineage>
        <taxon>Eukaryota</taxon>
        <taxon>Fungi</taxon>
        <taxon>Dikarya</taxon>
        <taxon>Basidiomycota</taxon>
        <taxon>Agaricomycotina</taxon>
        <taxon>Agaricomycetes</taxon>
        <taxon>Agaricomycetidae</taxon>
        <taxon>Boletales</taxon>
        <taxon>Sclerodermatineae</taxon>
        <taxon>Pisolithaceae</taxon>
        <taxon>Pisolithus</taxon>
    </lineage>
</organism>
<dbReference type="HOGENOM" id="CLU_132233_1_0_1"/>
<dbReference type="Proteomes" id="UP000054217">
    <property type="component" value="Unassembled WGS sequence"/>
</dbReference>
<gene>
    <name evidence="1" type="ORF">M404DRAFT_125161</name>
</gene>
<protein>
    <submittedName>
        <fullName evidence="1">Uncharacterized protein</fullName>
    </submittedName>
</protein>
<keyword evidence="2" id="KW-1185">Reference proteome</keyword>
<sequence>ITEYRYLKVNYKSSVDWKVVTDHLRCNLSFYGQPWYDCALIQLTDTETAFVRLISIFTCNILGVGSINLAFAAPCNNPIFIPIQSILCGAVVAPDPSHPSGFFVINHIDGDMFLHMKSRK</sequence>
<dbReference type="AlphaFoldDB" id="A0A0C3PTF0"/>